<keyword evidence="2" id="KW-0645">Protease</keyword>
<reference evidence="7" key="1">
    <citation type="submission" date="2017-03" db="EMBL/GenBank/DDBJ databases">
        <title>Phytopthora megakarya and P. palmivora, two closely related causual agents of cacao black pod achieved similar genome size and gene model numbers by different mechanisms.</title>
        <authorList>
            <person name="Ali S."/>
            <person name="Shao J."/>
            <person name="Larry D.J."/>
            <person name="Kronmiller B."/>
            <person name="Shen D."/>
            <person name="Strem M.D."/>
            <person name="Melnick R.L."/>
            <person name="Guiltinan M.J."/>
            <person name="Tyler B.M."/>
            <person name="Meinhardt L.W."/>
            <person name="Bailey B.A."/>
        </authorList>
    </citation>
    <scope>NUCLEOTIDE SEQUENCE [LARGE SCALE GENOMIC DNA]</scope>
    <source>
        <strain evidence="7">zdho120</strain>
    </source>
</reference>
<sequence>MDPRGWVSALTAQYHVAVANEVLTTYPFRNIQGLRNHTNYNFAILYRASDATIRAVCECLVKEFLTCRFAGFQDATIQTSRTRTAPEIAVNDSFLTSIRQAVDHDGAVTVFVVDPLLHIFLPLNFHNAHWCCIDFNVNTTKIFFNDPLNQTVYLNAVKTIASNIKNRVLPEYDMVPQNRLIQCVAFSCGVFVCWMFIGQVLLGATLGMSVTPLPRWRFELFYYILTGCLLSLTDYPTTKKNDESQKGF</sequence>
<feature type="transmembrane region" description="Helical" evidence="4">
    <location>
        <begin position="184"/>
        <end position="208"/>
    </location>
</feature>
<organism evidence="6 7">
    <name type="scientific">Phytophthora megakarya</name>
    <dbReference type="NCBI Taxonomy" id="4795"/>
    <lineage>
        <taxon>Eukaryota</taxon>
        <taxon>Sar</taxon>
        <taxon>Stramenopiles</taxon>
        <taxon>Oomycota</taxon>
        <taxon>Peronosporomycetes</taxon>
        <taxon>Peronosporales</taxon>
        <taxon>Peronosporaceae</taxon>
        <taxon>Phytophthora</taxon>
    </lineage>
</organism>
<evidence type="ECO:0000256" key="1">
    <source>
        <dbReference type="ARBA" id="ARBA00005234"/>
    </source>
</evidence>
<dbReference type="SUPFAM" id="SSF54001">
    <property type="entry name" value="Cysteine proteinases"/>
    <property type="match status" value="1"/>
</dbReference>
<keyword evidence="7" id="KW-1185">Reference proteome</keyword>
<comment type="caution">
    <text evidence="6">The sequence shown here is derived from an EMBL/GenBank/DDBJ whole genome shotgun (WGS) entry which is preliminary data.</text>
</comment>
<keyword evidence="3" id="KW-0378">Hydrolase</keyword>
<evidence type="ECO:0000313" key="6">
    <source>
        <dbReference type="EMBL" id="OWZ05857.1"/>
    </source>
</evidence>
<proteinExistence type="inferred from homology"/>
<comment type="similarity">
    <text evidence="1">Belongs to the peptidase C48 family.</text>
</comment>
<protein>
    <recommendedName>
        <fullName evidence="5">Ubiquitin-like protease family profile domain-containing protein</fullName>
    </recommendedName>
</protein>
<feature type="transmembrane region" description="Helical" evidence="4">
    <location>
        <begin position="220"/>
        <end position="237"/>
    </location>
</feature>
<name>A0A225VM69_9STRA</name>
<evidence type="ECO:0000313" key="7">
    <source>
        <dbReference type="Proteomes" id="UP000198211"/>
    </source>
</evidence>
<accession>A0A225VM69</accession>
<dbReference type="InterPro" id="IPR003653">
    <property type="entry name" value="Peptidase_C48_C"/>
</dbReference>
<evidence type="ECO:0000256" key="2">
    <source>
        <dbReference type="ARBA" id="ARBA00022670"/>
    </source>
</evidence>
<dbReference type="GO" id="GO:0006508">
    <property type="term" value="P:proteolysis"/>
    <property type="evidence" value="ECO:0007669"/>
    <property type="project" value="UniProtKB-KW"/>
</dbReference>
<dbReference type="AlphaFoldDB" id="A0A225VM69"/>
<evidence type="ECO:0000259" key="5">
    <source>
        <dbReference type="Pfam" id="PF02902"/>
    </source>
</evidence>
<dbReference type="Gene3D" id="3.40.395.10">
    <property type="entry name" value="Adenoviral Proteinase, Chain A"/>
    <property type="match status" value="1"/>
</dbReference>
<dbReference type="EMBL" id="NBNE01004223">
    <property type="protein sequence ID" value="OWZ05857.1"/>
    <property type="molecule type" value="Genomic_DNA"/>
</dbReference>
<gene>
    <name evidence="6" type="ORF">PHMEG_00021978</name>
</gene>
<dbReference type="OrthoDB" id="1939479at2759"/>
<evidence type="ECO:0000256" key="4">
    <source>
        <dbReference type="SAM" id="Phobius"/>
    </source>
</evidence>
<keyword evidence="4" id="KW-0472">Membrane</keyword>
<keyword evidence="4" id="KW-1133">Transmembrane helix</keyword>
<dbReference type="Pfam" id="PF02902">
    <property type="entry name" value="Peptidase_C48"/>
    <property type="match status" value="1"/>
</dbReference>
<feature type="domain" description="Ubiquitin-like protease family profile" evidence="5">
    <location>
        <begin position="118"/>
        <end position="196"/>
    </location>
</feature>
<evidence type="ECO:0000256" key="3">
    <source>
        <dbReference type="ARBA" id="ARBA00022801"/>
    </source>
</evidence>
<dbReference type="InterPro" id="IPR038765">
    <property type="entry name" value="Papain-like_cys_pep_sf"/>
</dbReference>
<keyword evidence="4" id="KW-0812">Transmembrane</keyword>
<dbReference type="GO" id="GO:0008234">
    <property type="term" value="F:cysteine-type peptidase activity"/>
    <property type="evidence" value="ECO:0007669"/>
    <property type="project" value="InterPro"/>
</dbReference>
<dbReference type="Proteomes" id="UP000198211">
    <property type="component" value="Unassembled WGS sequence"/>
</dbReference>